<feature type="transmembrane region" description="Helical" evidence="6">
    <location>
        <begin position="61"/>
        <end position="81"/>
    </location>
</feature>
<gene>
    <name evidence="7" type="ORF">CRE_13095</name>
</gene>
<dbReference type="Pfam" id="PF05978">
    <property type="entry name" value="UNC-93"/>
    <property type="match status" value="2"/>
</dbReference>
<dbReference type="OrthoDB" id="196103at2759"/>
<organism evidence="8">
    <name type="scientific">Caenorhabditis remanei</name>
    <name type="common">Caenorhabditis vulgaris</name>
    <dbReference type="NCBI Taxonomy" id="31234"/>
    <lineage>
        <taxon>Eukaryota</taxon>
        <taxon>Metazoa</taxon>
        <taxon>Ecdysozoa</taxon>
        <taxon>Nematoda</taxon>
        <taxon>Chromadorea</taxon>
        <taxon>Rhabditida</taxon>
        <taxon>Rhabditina</taxon>
        <taxon>Rhabditomorpha</taxon>
        <taxon>Rhabditoidea</taxon>
        <taxon>Rhabditidae</taxon>
        <taxon>Peloderinae</taxon>
        <taxon>Caenorhabditis</taxon>
    </lineage>
</organism>
<dbReference type="PANTHER" id="PTHR23294">
    <property type="entry name" value="ET TRANSLATION PRODUCT-RELATED"/>
    <property type="match status" value="1"/>
</dbReference>
<feature type="transmembrane region" description="Helical" evidence="6">
    <location>
        <begin position="420"/>
        <end position="437"/>
    </location>
</feature>
<evidence type="ECO:0000256" key="4">
    <source>
        <dbReference type="ARBA" id="ARBA00022989"/>
    </source>
</evidence>
<keyword evidence="4 6" id="KW-1133">Transmembrane helix</keyword>
<keyword evidence="3 6" id="KW-0812">Transmembrane</keyword>
<dbReference type="InterPro" id="IPR051617">
    <property type="entry name" value="UNC-93-like_regulator"/>
</dbReference>
<dbReference type="EMBL" id="DS268587">
    <property type="protein sequence ID" value="EFO92059.1"/>
    <property type="molecule type" value="Genomic_DNA"/>
</dbReference>
<dbReference type="PANTHER" id="PTHR23294:SF12">
    <property type="entry name" value="ADP,ATP CARRIER PROTEIN"/>
    <property type="match status" value="1"/>
</dbReference>
<dbReference type="STRING" id="31234.E3NBP0"/>
<feature type="transmembrane region" description="Helical" evidence="6">
    <location>
        <begin position="305"/>
        <end position="325"/>
    </location>
</feature>
<proteinExistence type="inferred from homology"/>
<keyword evidence="8" id="KW-1185">Reference proteome</keyword>
<sequence>MLLQLTPRRHELISVFMMSIGTTFMFLGYDVQSMMAESVLHSVSTKNPDRISEYAGYYGQAIQYISFAFFSLFTATIQYYISSKSMLVLSSILFTTCYIAYIHVNSYIFYSSQLLLGFAYASNSFKIQTINVSTAIDASMVPFITLPTSVYNSAEGTYLSEHSSRRTIDSNSALETGLGHTSLFFGGVTMLFVFHFVPHTFDGHFLNFDEHVVQVIYFSLMTLTIVSVVLFTFLPTKQFDSIALNTPRVTPSLLSQFKRFGESFTHLNTSLLIFTYVYMGCMVSFMYGIYPTSLSFTSETASDVYIIALYLLSSGAAAFLSAMFIRPMIKRLHKYKLIVPMAIHCISMTIVMILVYCSVPNEATQKPTSNMNVLITPSRYLSIIIGFLLGFADFTITMTRSVICQIAVPEYRAEMFSLTRIYQCVASCVILFISPYLTVTSWILILITFLLAGIAAMFAVLCRTHNNTVAAPIEPLEEEKDEKFTEEKA</sequence>
<dbReference type="InterPro" id="IPR036259">
    <property type="entry name" value="MFS_trans_sf"/>
</dbReference>
<protein>
    <submittedName>
        <fullName evidence="7">Uncharacterized protein</fullName>
    </submittedName>
</protein>
<evidence type="ECO:0000256" key="5">
    <source>
        <dbReference type="ARBA" id="ARBA00023136"/>
    </source>
</evidence>
<name>E3NBP0_CAERE</name>
<dbReference type="GO" id="GO:0016020">
    <property type="term" value="C:membrane"/>
    <property type="evidence" value="ECO:0007669"/>
    <property type="project" value="UniProtKB-SubCell"/>
</dbReference>
<feature type="transmembrane region" description="Helical" evidence="6">
    <location>
        <begin position="172"/>
        <end position="195"/>
    </location>
</feature>
<keyword evidence="5 6" id="KW-0472">Membrane</keyword>
<dbReference type="Proteomes" id="UP000008281">
    <property type="component" value="Unassembled WGS sequence"/>
</dbReference>
<comment type="subcellular location">
    <subcellularLocation>
        <location evidence="1">Membrane</location>
        <topology evidence="1">Multi-pass membrane protein</topology>
    </subcellularLocation>
</comment>
<accession>E3NBP0</accession>
<dbReference type="OMA" id="LGFFYIN"/>
<feature type="transmembrane region" description="Helical" evidence="6">
    <location>
        <begin position="337"/>
        <end position="359"/>
    </location>
</feature>
<feature type="transmembrane region" description="Helical" evidence="6">
    <location>
        <begin position="267"/>
        <end position="290"/>
    </location>
</feature>
<reference evidence="7" key="1">
    <citation type="submission" date="2007-07" db="EMBL/GenBank/DDBJ databases">
        <title>PCAP assembly of the Caenorhabditis remanei genome.</title>
        <authorList>
            <consortium name="The Caenorhabditis remanei Sequencing Consortium"/>
            <person name="Wilson R.K."/>
        </authorList>
    </citation>
    <scope>NUCLEOTIDE SEQUENCE [LARGE SCALE GENOMIC DNA]</scope>
    <source>
        <strain evidence="7">PB4641</strain>
    </source>
</reference>
<feature type="transmembrane region" description="Helical" evidence="6">
    <location>
        <begin position="130"/>
        <end position="151"/>
    </location>
</feature>
<dbReference type="Gene3D" id="1.20.1250.20">
    <property type="entry name" value="MFS general substrate transporter like domains"/>
    <property type="match status" value="1"/>
</dbReference>
<dbReference type="HOGENOM" id="CLU_025356_0_0_1"/>
<dbReference type="eggNOG" id="KOG3098">
    <property type="taxonomic scope" value="Eukaryota"/>
</dbReference>
<evidence type="ECO:0000256" key="3">
    <source>
        <dbReference type="ARBA" id="ARBA00022692"/>
    </source>
</evidence>
<evidence type="ECO:0000313" key="7">
    <source>
        <dbReference type="EMBL" id="EFO92059.1"/>
    </source>
</evidence>
<feature type="transmembrane region" description="Helical" evidence="6">
    <location>
        <begin position="443"/>
        <end position="462"/>
    </location>
</feature>
<dbReference type="AlphaFoldDB" id="E3NBP0"/>
<evidence type="ECO:0000313" key="8">
    <source>
        <dbReference type="Proteomes" id="UP000008281"/>
    </source>
</evidence>
<feature type="transmembrane region" description="Helical" evidence="6">
    <location>
        <begin position="12"/>
        <end position="29"/>
    </location>
</feature>
<feature type="transmembrane region" description="Helical" evidence="6">
    <location>
        <begin position="215"/>
        <end position="234"/>
    </location>
</feature>
<dbReference type="InParanoid" id="E3NBP0"/>
<comment type="similarity">
    <text evidence="2">Belongs to the unc-93 family.</text>
</comment>
<feature type="transmembrane region" description="Helical" evidence="6">
    <location>
        <begin position="379"/>
        <end position="399"/>
    </location>
</feature>
<feature type="transmembrane region" description="Helical" evidence="6">
    <location>
        <begin position="88"/>
        <end position="110"/>
    </location>
</feature>
<dbReference type="FunCoup" id="E3NBP0">
    <property type="interactions" value="8"/>
</dbReference>
<evidence type="ECO:0000256" key="2">
    <source>
        <dbReference type="ARBA" id="ARBA00009172"/>
    </source>
</evidence>
<dbReference type="SUPFAM" id="SSF103473">
    <property type="entry name" value="MFS general substrate transporter"/>
    <property type="match status" value="1"/>
</dbReference>
<evidence type="ECO:0000256" key="6">
    <source>
        <dbReference type="SAM" id="Phobius"/>
    </source>
</evidence>
<evidence type="ECO:0000256" key="1">
    <source>
        <dbReference type="ARBA" id="ARBA00004141"/>
    </source>
</evidence>
<dbReference type="InterPro" id="IPR010291">
    <property type="entry name" value="Ion_channel_UNC-93"/>
</dbReference>